<dbReference type="EMBL" id="WNYA01000006">
    <property type="protein sequence ID" value="KAG8570044.1"/>
    <property type="molecule type" value="Genomic_DNA"/>
</dbReference>
<evidence type="ECO:0000313" key="2">
    <source>
        <dbReference type="Proteomes" id="UP000824782"/>
    </source>
</evidence>
<accession>A0AAV7BC31</accession>
<dbReference type="AlphaFoldDB" id="A0AAV7BC31"/>
<organism evidence="1 2">
    <name type="scientific">Engystomops pustulosus</name>
    <name type="common">Tungara frog</name>
    <name type="synonym">Physalaemus pustulosus</name>
    <dbReference type="NCBI Taxonomy" id="76066"/>
    <lineage>
        <taxon>Eukaryota</taxon>
        <taxon>Metazoa</taxon>
        <taxon>Chordata</taxon>
        <taxon>Craniata</taxon>
        <taxon>Vertebrata</taxon>
        <taxon>Euteleostomi</taxon>
        <taxon>Amphibia</taxon>
        <taxon>Batrachia</taxon>
        <taxon>Anura</taxon>
        <taxon>Neobatrachia</taxon>
        <taxon>Hyloidea</taxon>
        <taxon>Leptodactylidae</taxon>
        <taxon>Leiuperinae</taxon>
        <taxon>Engystomops</taxon>
    </lineage>
</organism>
<sequence>MASDVCRSKSWNKFDLYKQYLDYFFKLEMDVSDNFKKIRYLEFLTFNFGHCLISSSFMSRSLCLDLLNVFTSSLEDGLTSKFLDHGHHSYRDIPFSVEETDGFVDISRGRTRTGRNDGRNGGGEHAEPDDCELLRMIMRRCCRKTKGLCQSILTASRRTLHRCMERISRIYHKTFFGTDLNETRTPIDEEEEDEL</sequence>
<name>A0AAV7BC31_ENGPU</name>
<evidence type="ECO:0000313" key="1">
    <source>
        <dbReference type="EMBL" id="KAG8570044.1"/>
    </source>
</evidence>
<dbReference type="Proteomes" id="UP000824782">
    <property type="component" value="Unassembled WGS sequence"/>
</dbReference>
<comment type="caution">
    <text evidence="1">The sequence shown here is derived from an EMBL/GenBank/DDBJ whole genome shotgun (WGS) entry which is preliminary data.</text>
</comment>
<keyword evidence="2" id="KW-1185">Reference proteome</keyword>
<gene>
    <name evidence="1" type="ORF">GDO81_014664</name>
</gene>
<protein>
    <submittedName>
        <fullName evidence="1">Uncharacterized protein</fullName>
    </submittedName>
</protein>
<reference evidence="1" key="1">
    <citation type="thesis" date="2020" institute="ProQuest LLC" country="789 East Eisenhower Parkway, Ann Arbor, MI, USA">
        <title>Comparative Genomics and Chromosome Evolution.</title>
        <authorList>
            <person name="Mudd A.B."/>
        </authorList>
    </citation>
    <scope>NUCLEOTIDE SEQUENCE</scope>
    <source>
        <strain evidence="1">237g6f4</strain>
        <tissue evidence="1">Blood</tissue>
    </source>
</reference>
<proteinExistence type="predicted"/>